<feature type="region of interest" description="Disordered" evidence="13">
    <location>
        <begin position="41"/>
        <end position="64"/>
    </location>
</feature>
<feature type="binding site" evidence="10">
    <location>
        <position position="386"/>
    </location>
    <ligand>
        <name>Zn(2+)</name>
        <dbReference type="ChEBI" id="CHEBI:29105"/>
        <note>catalytic</note>
    </ligand>
</feature>
<dbReference type="Gene3D" id="1.25.50.20">
    <property type="match status" value="1"/>
</dbReference>
<evidence type="ECO:0000256" key="3">
    <source>
        <dbReference type="ARBA" id="ARBA00022438"/>
    </source>
</evidence>
<feature type="binding site" evidence="10">
    <location>
        <position position="363"/>
    </location>
    <ligand>
        <name>Zn(2+)</name>
        <dbReference type="ChEBI" id="CHEBI:29105"/>
        <note>catalytic</note>
    </ligand>
</feature>
<evidence type="ECO:0000256" key="11">
    <source>
        <dbReference type="PIRSR" id="PIRSR634016-4"/>
    </source>
</evidence>
<comment type="similarity">
    <text evidence="2 12">Belongs to the peptidase M1 family.</text>
</comment>
<dbReference type="PRINTS" id="PR00756">
    <property type="entry name" value="ALADIPTASE"/>
</dbReference>
<accession>A0A7S8FHX0</accession>
<evidence type="ECO:0000259" key="14">
    <source>
        <dbReference type="Pfam" id="PF01433"/>
    </source>
</evidence>
<dbReference type="InterPro" id="IPR024571">
    <property type="entry name" value="ERAP1-like_C_dom"/>
</dbReference>
<dbReference type="InterPro" id="IPR042097">
    <property type="entry name" value="Aminopeptidase_N-like_N_sf"/>
</dbReference>
<comment type="catalytic activity">
    <reaction evidence="1">
        <text>Release of an N-terminal amino acid, Xaa-|-Yaa- from a peptide, amide or arylamide. Xaa is preferably Ala, but may be most amino acids including Pro (slow action). When a terminal hydrophobic residue is followed by a prolyl residue, the two may be released as an intact Xaa-Pro dipeptide.</text>
        <dbReference type="EC" id="3.4.11.2"/>
    </reaction>
</comment>
<dbReference type="EC" id="3.4.11.-" evidence="12"/>
<dbReference type="SUPFAM" id="SSF55486">
    <property type="entry name" value="Metalloproteases ('zincins'), catalytic domain"/>
    <property type="match status" value="1"/>
</dbReference>
<evidence type="ECO:0000256" key="4">
    <source>
        <dbReference type="ARBA" id="ARBA00022670"/>
    </source>
</evidence>
<dbReference type="Proteomes" id="UP000593737">
    <property type="component" value="Chromosome"/>
</dbReference>
<evidence type="ECO:0000256" key="7">
    <source>
        <dbReference type="ARBA" id="ARBA00022833"/>
    </source>
</evidence>
<keyword evidence="6 12" id="KW-0378">Hydrolase</keyword>
<keyword evidence="5 10" id="KW-0479">Metal-binding</keyword>
<evidence type="ECO:0000256" key="9">
    <source>
        <dbReference type="PIRSR" id="PIRSR634016-1"/>
    </source>
</evidence>
<dbReference type="GO" id="GO:0016020">
    <property type="term" value="C:membrane"/>
    <property type="evidence" value="ECO:0007669"/>
    <property type="project" value="TreeGrafter"/>
</dbReference>
<evidence type="ECO:0000256" key="5">
    <source>
        <dbReference type="ARBA" id="ARBA00022723"/>
    </source>
</evidence>
<dbReference type="KEGG" id="nkf:Nkreftii_004004"/>
<evidence type="ECO:0000256" key="6">
    <source>
        <dbReference type="ARBA" id="ARBA00022801"/>
    </source>
</evidence>
<dbReference type="EMBL" id="CP047423">
    <property type="protein sequence ID" value="QPD06230.1"/>
    <property type="molecule type" value="Genomic_DNA"/>
</dbReference>
<comment type="cofactor">
    <cofactor evidence="10 12">
        <name>Zn(2+)</name>
        <dbReference type="ChEBI" id="CHEBI:29105"/>
    </cofactor>
    <text evidence="10 12">Binds 1 zinc ion per subunit.</text>
</comment>
<feature type="domain" description="Peptidase M1 membrane alanine aminopeptidase" evidence="14">
    <location>
        <begin position="294"/>
        <end position="507"/>
    </location>
</feature>
<evidence type="ECO:0000256" key="8">
    <source>
        <dbReference type="ARBA" id="ARBA00023049"/>
    </source>
</evidence>
<reference evidence="17 18" key="1">
    <citation type="journal article" date="2020" name="ISME J.">
        <title>Enrichment and physiological characterization of a novel comammox Nitrospira indicates ammonium inhibition of complete nitrification.</title>
        <authorList>
            <person name="Sakoula D."/>
            <person name="Koch H."/>
            <person name="Frank J."/>
            <person name="Jetten M.S.M."/>
            <person name="van Kessel M.A.H.J."/>
            <person name="Lucker S."/>
        </authorList>
    </citation>
    <scope>NUCLEOTIDE SEQUENCE [LARGE SCALE GENOMIC DNA]</scope>
    <source>
        <strain evidence="17">Comreactor17</strain>
    </source>
</reference>
<keyword evidence="8 12" id="KW-0482">Metalloprotease</keyword>
<dbReference type="GO" id="GO:0005615">
    <property type="term" value="C:extracellular space"/>
    <property type="evidence" value="ECO:0007669"/>
    <property type="project" value="TreeGrafter"/>
</dbReference>
<dbReference type="InterPro" id="IPR027268">
    <property type="entry name" value="Peptidase_M4/M1_CTD_sf"/>
</dbReference>
<name>A0A7S8FHX0_9BACT</name>
<feature type="binding site" evidence="10">
    <location>
        <position position="367"/>
    </location>
    <ligand>
        <name>Zn(2+)</name>
        <dbReference type="ChEBI" id="CHEBI:29105"/>
        <note>catalytic</note>
    </ligand>
</feature>
<dbReference type="InterPro" id="IPR045357">
    <property type="entry name" value="Aminopeptidase_N-like_N"/>
</dbReference>
<dbReference type="GO" id="GO:0005737">
    <property type="term" value="C:cytoplasm"/>
    <property type="evidence" value="ECO:0007669"/>
    <property type="project" value="TreeGrafter"/>
</dbReference>
<organism evidence="17 18">
    <name type="scientific">Candidatus Nitrospira kreftii</name>
    <dbReference type="NCBI Taxonomy" id="2652173"/>
    <lineage>
        <taxon>Bacteria</taxon>
        <taxon>Pseudomonadati</taxon>
        <taxon>Nitrospirota</taxon>
        <taxon>Nitrospiria</taxon>
        <taxon>Nitrospirales</taxon>
        <taxon>Nitrospiraceae</taxon>
        <taxon>Nitrospira</taxon>
    </lineage>
</organism>
<keyword evidence="7 10" id="KW-0862">Zinc</keyword>
<dbReference type="FunFam" id="2.60.40.1730:FF:000002">
    <property type="entry name" value="Aminopeptidase"/>
    <property type="match status" value="1"/>
</dbReference>
<dbReference type="FunFam" id="1.10.390.10:FF:000006">
    <property type="entry name" value="Puromycin-sensitive aminopeptidase"/>
    <property type="match status" value="1"/>
</dbReference>
<dbReference type="PANTHER" id="PTHR11533">
    <property type="entry name" value="PROTEASE M1 ZINC METALLOPROTEASE"/>
    <property type="match status" value="1"/>
</dbReference>
<dbReference type="CDD" id="cd09601">
    <property type="entry name" value="M1_APN-Q_like"/>
    <property type="match status" value="1"/>
</dbReference>
<keyword evidence="3 12" id="KW-0031">Aminopeptidase</keyword>
<dbReference type="GO" id="GO:0008270">
    <property type="term" value="F:zinc ion binding"/>
    <property type="evidence" value="ECO:0007669"/>
    <property type="project" value="UniProtKB-UniRule"/>
</dbReference>
<dbReference type="GO" id="GO:0070006">
    <property type="term" value="F:metalloaminopeptidase activity"/>
    <property type="evidence" value="ECO:0007669"/>
    <property type="project" value="TreeGrafter"/>
</dbReference>
<dbReference type="InterPro" id="IPR014782">
    <property type="entry name" value="Peptidase_M1_dom"/>
</dbReference>
<dbReference type="Pfam" id="PF11838">
    <property type="entry name" value="ERAP1_C"/>
    <property type="match status" value="1"/>
</dbReference>
<dbReference type="Gene3D" id="2.60.40.1910">
    <property type="match status" value="1"/>
</dbReference>
<feature type="site" description="Transition state stabilizer" evidence="11">
    <location>
        <position position="448"/>
    </location>
</feature>
<evidence type="ECO:0000256" key="2">
    <source>
        <dbReference type="ARBA" id="ARBA00010136"/>
    </source>
</evidence>
<dbReference type="InterPro" id="IPR001930">
    <property type="entry name" value="Peptidase_M1"/>
</dbReference>
<dbReference type="Pfam" id="PF01433">
    <property type="entry name" value="Peptidase_M1"/>
    <property type="match status" value="1"/>
</dbReference>
<keyword evidence="4 12" id="KW-0645">Protease</keyword>
<feature type="domain" description="Aminopeptidase N-like N-terminal" evidence="16">
    <location>
        <begin position="75"/>
        <end position="256"/>
    </location>
</feature>
<feature type="active site" description="Proton acceptor" evidence="9">
    <location>
        <position position="364"/>
    </location>
</feature>
<evidence type="ECO:0000256" key="13">
    <source>
        <dbReference type="SAM" id="MobiDB-lite"/>
    </source>
</evidence>
<evidence type="ECO:0000259" key="15">
    <source>
        <dbReference type="Pfam" id="PF11838"/>
    </source>
</evidence>
<sequence>MPLSNDGSVNRRELLRAAARQTRFLLFCPLTQAVISLSEPSETTATALRPKGDEMNDNELLGSNDPYRLPRHVLPTRYDIRLEPDLAAATFSGHVTIALTIKQETQTILLNATDLLIESTGLEGPTGKKIEAAVELEPSLQRARLLCGQPVIPGEWRLHLAFQGQLNDQLRGFYRSTYKDASGTVQTLAATQFEATDARRAFPCWDEPDFKAVFATTLVIDPQFTAISNTSVVSESVEHSKKVVRFADTIKMSTYLVAFVVGRMQPTKPIFVGKTPLRIWTVPEKQELTSFGQDIAVASLKFFEDYYGIPYPGDKLDLVAIPDFASGAMENLGAITFRETALLVDQRAGTHAELGRVADVVSHENAHMWFGDLVTMSWWNGLWLNEAFATFMEMLAVDAWKPEWKRWDAFSVARAAALSVDGLWSTRPIEYPVHAPKDADAMFDILTYEKGASVLRMLEQHIGPIVFRDGVRAYLHRHAYGNADTNDLWIDLGTVARQPVTELMNGWIFQPGFPLVTAEIRGQTLQLSQQRFTYLKQASSEELWQVPIQIRLTIGERTEQRQLLLTEQETAVPLPDGVTALLVNEGGYGFYRVHHRGTLLQQLLDQDHDRLAPIERFNIASDAWATTVAGLMPLAEYLALTTRFKSERDKNVWAVLLDSFSFLNRIIAPDDRASLQALVRNRVTPAVRDLGWEPRSGESDLTRQLRGDLLAALGRKGNDPDVQQQAVERYQLYRKDPSIVDPNIVPALVAILAYIGDEARYEEFSELYRRSATPQEERRYLFSLTMFRSPALLSRTLSRTLNGEIRTQDAPFVVAATMTSVHGRELAWEFVKTNWDQMDRLFPKQGLRRMCGGIVGLATPELEQDVRAFFTSRKIDLGGKTLDQYLEQLRIAVSFRKREGRTIQGTLTNTMQS</sequence>
<evidence type="ECO:0000256" key="1">
    <source>
        <dbReference type="ARBA" id="ARBA00000098"/>
    </source>
</evidence>
<dbReference type="GO" id="GO:0043171">
    <property type="term" value="P:peptide catabolic process"/>
    <property type="evidence" value="ECO:0007669"/>
    <property type="project" value="TreeGrafter"/>
</dbReference>
<evidence type="ECO:0000256" key="10">
    <source>
        <dbReference type="PIRSR" id="PIRSR634016-3"/>
    </source>
</evidence>
<evidence type="ECO:0000313" key="17">
    <source>
        <dbReference type="EMBL" id="QPD06230.1"/>
    </source>
</evidence>
<dbReference type="InterPro" id="IPR034016">
    <property type="entry name" value="M1_APN-typ"/>
</dbReference>
<dbReference type="Gene3D" id="2.60.40.1730">
    <property type="entry name" value="tricorn interacting facor f3 domain"/>
    <property type="match status" value="1"/>
</dbReference>
<proteinExistence type="inferred from homology"/>
<dbReference type="PANTHER" id="PTHR11533:SF174">
    <property type="entry name" value="PUROMYCIN-SENSITIVE AMINOPEPTIDASE-RELATED"/>
    <property type="match status" value="1"/>
</dbReference>
<dbReference type="Gene3D" id="1.10.390.10">
    <property type="entry name" value="Neutral Protease Domain 2"/>
    <property type="match status" value="1"/>
</dbReference>
<evidence type="ECO:0000313" key="18">
    <source>
        <dbReference type="Proteomes" id="UP000593737"/>
    </source>
</evidence>
<dbReference type="GO" id="GO:0042277">
    <property type="term" value="F:peptide binding"/>
    <property type="evidence" value="ECO:0007669"/>
    <property type="project" value="TreeGrafter"/>
</dbReference>
<dbReference type="AlphaFoldDB" id="A0A7S8FHX0"/>
<gene>
    <name evidence="17" type="ORF">Nkreftii_004004</name>
</gene>
<protein>
    <recommendedName>
        <fullName evidence="12">Aminopeptidase</fullName>
        <ecNumber evidence="12">3.4.11.-</ecNumber>
    </recommendedName>
</protein>
<feature type="domain" description="ERAP1-like C-terminal" evidence="15">
    <location>
        <begin position="581"/>
        <end position="890"/>
    </location>
</feature>
<dbReference type="SUPFAM" id="SSF63737">
    <property type="entry name" value="Leukotriene A4 hydrolase N-terminal domain"/>
    <property type="match status" value="1"/>
</dbReference>
<dbReference type="GO" id="GO:0006508">
    <property type="term" value="P:proteolysis"/>
    <property type="evidence" value="ECO:0007669"/>
    <property type="project" value="UniProtKB-KW"/>
</dbReference>
<dbReference type="GO" id="GO:0016285">
    <property type="term" value="F:alanyl aminopeptidase activity"/>
    <property type="evidence" value="ECO:0007669"/>
    <property type="project" value="UniProtKB-EC"/>
</dbReference>
<dbReference type="Pfam" id="PF17900">
    <property type="entry name" value="Peptidase_M1_N"/>
    <property type="match status" value="1"/>
</dbReference>
<evidence type="ECO:0000256" key="12">
    <source>
        <dbReference type="RuleBase" id="RU364040"/>
    </source>
</evidence>
<evidence type="ECO:0000259" key="16">
    <source>
        <dbReference type="Pfam" id="PF17900"/>
    </source>
</evidence>
<dbReference type="InterPro" id="IPR050344">
    <property type="entry name" value="Peptidase_M1_aminopeptidases"/>
</dbReference>